<keyword evidence="1" id="KW-1133">Transmembrane helix</keyword>
<evidence type="ECO:0000313" key="2">
    <source>
        <dbReference type="EMBL" id="KXS14436.1"/>
    </source>
</evidence>
<evidence type="ECO:0000256" key="1">
    <source>
        <dbReference type="SAM" id="Phobius"/>
    </source>
</evidence>
<keyword evidence="3" id="KW-1185">Reference proteome</keyword>
<gene>
    <name evidence="2" type="ORF">M427DRAFT_57618</name>
</gene>
<keyword evidence="1" id="KW-0812">Transmembrane</keyword>
<dbReference type="AlphaFoldDB" id="A0A139AC98"/>
<dbReference type="Proteomes" id="UP000070544">
    <property type="component" value="Unassembled WGS sequence"/>
</dbReference>
<name>A0A139AC98_GONPJ</name>
<organism evidence="2 3">
    <name type="scientific">Gonapodya prolifera (strain JEL478)</name>
    <name type="common">Monoblepharis prolifera</name>
    <dbReference type="NCBI Taxonomy" id="1344416"/>
    <lineage>
        <taxon>Eukaryota</taxon>
        <taxon>Fungi</taxon>
        <taxon>Fungi incertae sedis</taxon>
        <taxon>Chytridiomycota</taxon>
        <taxon>Chytridiomycota incertae sedis</taxon>
        <taxon>Monoblepharidomycetes</taxon>
        <taxon>Monoblepharidales</taxon>
        <taxon>Gonapodyaceae</taxon>
        <taxon>Gonapodya</taxon>
    </lineage>
</organism>
<reference evidence="2 3" key="1">
    <citation type="journal article" date="2015" name="Genome Biol. Evol.">
        <title>Phylogenomic analyses indicate that early fungi evolved digesting cell walls of algal ancestors of land plants.</title>
        <authorList>
            <person name="Chang Y."/>
            <person name="Wang S."/>
            <person name="Sekimoto S."/>
            <person name="Aerts A.L."/>
            <person name="Choi C."/>
            <person name="Clum A."/>
            <person name="LaButti K.M."/>
            <person name="Lindquist E.A."/>
            <person name="Yee Ngan C."/>
            <person name="Ohm R.A."/>
            <person name="Salamov A.A."/>
            <person name="Grigoriev I.V."/>
            <person name="Spatafora J.W."/>
            <person name="Berbee M.L."/>
        </authorList>
    </citation>
    <scope>NUCLEOTIDE SEQUENCE [LARGE SCALE GENOMIC DNA]</scope>
    <source>
        <strain evidence="2 3">JEL478</strain>
    </source>
</reference>
<keyword evidence="1" id="KW-0472">Membrane</keyword>
<dbReference type="EMBL" id="KQ965769">
    <property type="protein sequence ID" value="KXS14436.1"/>
    <property type="molecule type" value="Genomic_DNA"/>
</dbReference>
<evidence type="ECO:0000313" key="3">
    <source>
        <dbReference type="Proteomes" id="UP000070544"/>
    </source>
</evidence>
<dbReference type="OrthoDB" id="10459341at2759"/>
<feature type="transmembrane region" description="Helical" evidence="1">
    <location>
        <begin position="36"/>
        <end position="56"/>
    </location>
</feature>
<sequence>MYGLFTQWRVASWVSLFFGIVAQVNTGRNASPAGGGMNAIIFSIMALMISLANQFFPQAFSGSWFGAGKKT</sequence>
<proteinExistence type="predicted"/>
<protein>
    <submittedName>
        <fullName evidence="2">Uncharacterized protein</fullName>
    </submittedName>
</protein>
<accession>A0A139AC98</accession>